<evidence type="ECO:0000256" key="2">
    <source>
        <dbReference type="SAM" id="Phobius"/>
    </source>
</evidence>
<evidence type="ECO:0000256" key="1">
    <source>
        <dbReference type="SAM" id="MobiDB-lite"/>
    </source>
</evidence>
<feature type="region of interest" description="Disordered" evidence="1">
    <location>
        <begin position="1"/>
        <end position="28"/>
    </location>
</feature>
<evidence type="ECO:0000313" key="4">
    <source>
        <dbReference type="Proteomes" id="UP000297477"/>
    </source>
</evidence>
<sequence length="88" mass="9465">MTMPGLPHDDDRSGDPRRPTRPTAQAGPGLRTAYTFMMVWFVCALIGAFSLRLFGIGRGDVGVGGVTALIGTAFVAAAMITWAVRRRR</sequence>
<dbReference type="Proteomes" id="UP000297477">
    <property type="component" value="Unassembled WGS sequence"/>
</dbReference>
<keyword evidence="2" id="KW-1133">Transmembrane helix</keyword>
<keyword evidence="2" id="KW-0812">Transmembrane</keyword>
<feature type="transmembrane region" description="Helical" evidence="2">
    <location>
        <begin position="61"/>
        <end position="84"/>
    </location>
</feature>
<keyword evidence="2" id="KW-0472">Membrane</keyword>
<protein>
    <submittedName>
        <fullName evidence="3">Uncharacterized protein</fullName>
    </submittedName>
</protein>
<accession>A0ABY2JYZ3</accession>
<organism evidence="3 4">
    <name type="scientific">Micrococcus lylae</name>
    <dbReference type="NCBI Taxonomy" id="1273"/>
    <lineage>
        <taxon>Bacteria</taxon>
        <taxon>Bacillati</taxon>
        <taxon>Actinomycetota</taxon>
        <taxon>Actinomycetes</taxon>
        <taxon>Micrococcales</taxon>
        <taxon>Micrococcaceae</taxon>
        <taxon>Micrococcus</taxon>
    </lineage>
</organism>
<feature type="compositionally biased region" description="Basic and acidic residues" evidence="1">
    <location>
        <begin position="7"/>
        <end position="18"/>
    </location>
</feature>
<dbReference type="RefSeq" id="WP_067191732.1">
    <property type="nucleotide sequence ID" value="NZ_CP126965.1"/>
</dbReference>
<feature type="transmembrane region" description="Helical" evidence="2">
    <location>
        <begin position="33"/>
        <end position="55"/>
    </location>
</feature>
<evidence type="ECO:0000313" key="3">
    <source>
        <dbReference type="EMBL" id="TFH98980.1"/>
    </source>
</evidence>
<reference evidence="3 4" key="1">
    <citation type="submission" date="2019-03" db="EMBL/GenBank/DDBJ databases">
        <title>Reclassification of Micrococcus aloeverae and Micrococcus yunnanensis as later heterotypic synonyms of Micrococcus luteus.</title>
        <authorList>
            <person name="Huang C.-H."/>
        </authorList>
    </citation>
    <scope>NUCLEOTIDE SEQUENCE [LARGE SCALE GENOMIC DNA]</scope>
    <source>
        <strain evidence="3 4">BCRC 12151</strain>
    </source>
</reference>
<dbReference type="EMBL" id="SPKT01000012">
    <property type="protein sequence ID" value="TFH98980.1"/>
    <property type="molecule type" value="Genomic_DNA"/>
</dbReference>
<keyword evidence="4" id="KW-1185">Reference proteome</keyword>
<name>A0ABY2JYZ3_9MICC</name>
<proteinExistence type="predicted"/>
<comment type="caution">
    <text evidence="3">The sequence shown here is derived from an EMBL/GenBank/DDBJ whole genome shotgun (WGS) entry which is preliminary data.</text>
</comment>
<gene>
    <name evidence="3" type="ORF">E4A49_07165</name>
</gene>